<comment type="caution">
    <text evidence="4">The sequence shown here is derived from an EMBL/GenBank/DDBJ whole genome shotgun (WGS) entry which is preliminary data.</text>
</comment>
<dbReference type="Proteomes" id="UP000247409">
    <property type="component" value="Unassembled WGS sequence"/>
</dbReference>
<dbReference type="SUPFAM" id="SSF50104">
    <property type="entry name" value="Translation proteins SH3-like domain"/>
    <property type="match status" value="1"/>
</dbReference>
<protein>
    <submittedName>
        <fullName evidence="4">60S ribosomal protein L21-2</fullName>
    </submittedName>
</protein>
<dbReference type="FunFam" id="2.30.30.70:FF:000001">
    <property type="entry name" value="60S ribosomal protein L21"/>
    <property type="match status" value="1"/>
</dbReference>
<dbReference type="GO" id="GO:0005840">
    <property type="term" value="C:ribosome"/>
    <property type="evidence" value="ECO:0007669"/>
    <property type="project" value="UniProtKB-KW"/>
</dbReference>
<evidence type="ECO:0000256" key="1">
    <source>
        <dbReference type="ARBA" id="ARBA00008427"/>
    </source>
</evidence>
<dbReference type="EMBL" id="NBIV01000163">
    <property type="protein sequence ID" value="PXF42447.1"/>
    <property type="molecule type" value="Genomic_DNA"/>
</dbReference>
<reference evidence="4 5" key="1">
    <citation type="journal article" date="2018" name="Mol. Biol. Evol.">
        <title>Analysis of the draft genome of the red seaweed Gracilariopsis chorda provides insights into genome size evolution in Rhodophyta.</title>
        <authorList>
            <person name="Lee J."/>
            <person name="Yang E.C."/>
            <person name="Graf L."/>
            <person name="Yang J.H."/>
            <person name="Qiu H."/>
            <person name="Zel Zion U."/>
            <person name="Chan C.X."/>
            <person name="Stephens T.G."/>
            <person name="Weber A.P.M."/>
            <person name="Boo G.H."/>
            <person name="Boo S.M."/>
            <person name="Kim K.M."/>
            <person name="Shin Y."/>
            <person name="Jung M."/>
            <person name="Lee S.J."/>
            <person name="Yim H.S."/>
            <person name="Lee J.H."/>
            <person name="Bhattacharya D."/>
            <person name="Yoon H.S."/>
        </authorList>
    </citation>
    <scope>NUCLEOTIDE SEQUENCE [LARGE SCALE GENOMIC DNA]</scope>
    <source>
        <strain evidence="4 5">SKKU-2015</strain>
        <tissue evidence="4">Whole body</tissue>
    </source>
</reference>
<dbReference type="STRING" id="448386.A0A2V3IK50"/>
<dbReference type="Gene3D" id="6.10.250.3260">
    <property type="match status" value="1"/>
</dbReference>
<organism evidence="4 5">
    <name type="scientific">Gracilariopsis chorda</name>
    <dbReference type="NCBI Taxonomy" id="448386"/>
    <lineage>
        <taxon>Eukaryota</taxon>
        <taxon>Rhodophyta</taxon>
        <taxon>Florideophyceae</taxon>
        <taxon>Rhodymeniophycidae</taxon>
        <taxon>Gracilariales</taxon>
        <taxon>Gracilariaceae</taxon>
        <taxon>Gracilariopsis</taxon>
    </lineage>
</organism>
<accession>A0A2V3IK50</accession>
<keyword evidence="5" id="KW-1185">Reference proteome</keyword>
<dbReference type="InterPro" id="IPR008991">
    <property type="entry name" value="Translation_prot_SH3-like_sf"/>
</dbReference>
<keyword evidence="2 4" id="KW-0689">Ribosomal protein</keyword>
<dbReference type="Gene3D" id="2.30.30.70">
    <property type="entry name" value="Ribosomal protein L21"/>
    <property type="match status" value="1"/>
</dbReference>
<evidence type="ECO:0000313" key="4">
    <source>
        <dbReference type="EMBL" id="PXF42447.1"/>
    </source>
</evidence>
<dbReference type="PANTHER" id="PTHR20981">
    <property type="entry name" value="60S RIBOSOMAL PROTEIN L21"/>
    <property type="match status" value="1"/>
</dbReference>
<dbReference type="OrthoDB" id="1539250at2759"/>
<sequence>MVRSNGKRANTRHLFKKSFRKKGPEHVSTYLQTFHVGDFVDIHINPAVMKGMPHKFYQGRTGRIFNVSRTAVGVEVSKQVGNQILMKRFHIRIEHINKSRCSEDFRKRVLQREQDARGARERGEKYVVQKRTPVLPPNAHVVDATTMELVEPIPYEFVV</sequence>
<dbReference type="InterPro" id="IPR036948">
    <property type="entry name" value="Ribosomal_eL21_sf"/>
</dbReference>
<evidence type="ECO:0000256" key="2">
    <source>
        <dbReference type="ARBA" id="ARBA00022980"/>
    </source>
</evidence>
<dbReference type="AlphaFoldDB" id="A0A2V3IK50"/>
<dbReference type="InterPro" id="IPR018259">
    <property type="entry name" value="Ribosomal_eL21_CS"/>
</dbReference>
<evidence type="ECO:0000256" key="3">
    <source>
        <dbReference type="ARBA" id="ARBA00023274"/>
    </source>
</evidence>
<dbReference type="GO" id="GO:0006412">
    <property type="term" value="P:translation"/>
    <property type="evidence" value="ECO:0007669"/>
    <property type="project" value="InterPro"/>
</dbReference>
<comment type="similarity">
    <text evidence="1">Belongs to the eukaryotic ribosomal protein eL21 family.</text>
</comment>
<dbReference type="GO" id="GO:1990904">
    <property type="term" value="C:ribonucleoprotein complex"/>
    <property type="evidence" value="ECO:0007669"/>
    <property type="project" value="UniProtKB-KW"/>
</dbReference>
<evidence type="ECO:0000313" key="5">
    <source>
        <dbReference type="Proteomes" id="UP000247409"/>
    </source>
</evidence>
<gene>
    <name evidence="4" type="ORF">BWQ96_07825</name>
</gene>
<name>A0A2V3IK50_9FLOR</name>
<dbReference type="Pfam" id="PF01157">
    <property type="entry name" value="Ribosomal_L21e"/>
    <property type="match status" value="1"/>
</dbReference>
<dbReference type="GO" id="GO:0003735">
    <property type="term" value="F:structural constituent of ribosome"/>
    <property type="evidence" value="ECO:0007669"/>
    <property type="project" value="InterPro"/>
</dbReference>
<keyword evidence="3" id="KW-0687">Ribonucleoprotein</keyword>
<dbReference type="InterPro" id="IPR001147">
    <property type="entry name" value="Ribosomal_eL21"/>
</dbReference>
<dbReference type="PROSITE" id="PS01171">
    <property type="entry name" value="RIBOSOMAL_L21E"/>
    <property type="match status" value="1"/>
</dbReference>
<proteinExistence type="inferred from homology"/>